<dbReference type="AlphaFoldDB" id="A0A0G1RFF6"/>
<name>A0A0G1RFF6_9BACT</name>
<proteinExistence type="predicted"/>
<organism evidence="1 2">
    <name type="scientific">Candidatus Amesbacteria bacterium GW2011_GWA2_47_11</name>
    <dbReference type="NCBI Taxonomy" id="1618357"/>
    <lineage>
        <taxon>Bacteria</taxon>
        <taxon>Candidatus Amesiibacteriota</taxon>
    </lineage>
</organism>
<dbReference type="Proteomes" id="UP000034607">
    <property type="component" value="Unassembled WGS sequence"/>
</dbReference>
<reference evidence="1 2" key="1">
    <citation type="journal article" date="2015" name="Nature">
        <title>rRNA introns, odd ribosomes, and small enigmatic genomes across a large radiation of phyla.</title>
        <authorList>
            <person name="Brown C.T."/>
            <person name="Hug L.A."/>
            <person name="Thomas B.C."/>
            <person name="Sharon I."/>
            <person name="Castelle C.J."/>
            <person name="Singh A."/>
            <person name="Wilkins M.J."/>
            <person name="Williams K.H."/>
            <person name="Banfield J.F."/>
        </authorList>
    </citation>
    <scope>NUCLEOTIDE SEQUENCE [LARGE SCALE GENOMIC DNA]</scope>
</reference>
<protein>
    <submittedName>
        <fullName evidence="1">Uncharacterized protein</fullName>
    </submittedName>
</protein>
<sequence length="86" mass="10024">MIQKLSVPVSVTLVFDHRRRTAAPTQVVFDGREYRILKVGFHHTYRRGRTLFQVFSVAAETVYFRLVLNTDNLFWTLEEIHDGEAG</sequence>
<accession>A0A0G1RFF6</accession>
<evidence type="ECO:0000313" key="2">
    <source>
        <dbReference type="Proteomes" id="UP000034607"/>
    </source>
</evidence>
<comment type="caution">
    <text evidence="1">The sequence shown here is derived from an EMBL/GenBank/DDBJ whole genome shotgun (WGS) entry which is preliminary data.</text>
</comment>
<dbReference type="EMBL" id="LCNM01000012">
    <property type="protein sequence ID" value="KKU56069.1"/>
    <property type="molecule type" value="Genomic_DNA"/>
</dbReference>
<gene>
    <name evidence="1" type="ORF">UX78_C0012G0002</name>
</gene>
<evidence type="ECO:0000313" key="1">
    <source>
        <dbReference type="EMBL" id="KKU56069.1"/>
    </source>
</evidence>